<feature type="signal peptide" evidence="2">
    <location>
        <begin position="1"/>
        <end position="28"/>
    </location>
</feature>
<keyword evidence="1" id="KW-1133">Transmembrane helix</keyword>
<keyword evidence="1" id="KW-0812">Transmembrane</keyword>
<keyword evidence="1" id="KW-0472">Membrane</keyword>
<gene>
    <name evidence="3" type="ORF">GOP47_0003653</name>
</gene>
<evidence type="ECO:0000313" key="4">
    <source>
        <dbReference type="Proteomes" id="UP000886520"/>
    </source>
</evidence>
<keyword evidence="2" id="KW-0732">Signal</keyword>
<dbReference type="Proteomes" id="UP000886520">
    <property type="component" value="Chromosome 4"/>
</dbReference>
<feature type="transmembrane region" description="Helical" evidence="1">
    <location>
        <begin position="180"/>
        <end position="202"/>
    </location>
</feature>
<evidence type="ECO:0000313" key="3">
    <source>
        <dbReference type="EMBL" id="KAI5080470.1"/>
    </source>
</evidence>
<evidence type="ECO:0000256" key="2">
    <source>
        <dbReference type="SAM" id="SignalP"/>
    </source>
</evidence>
<evidence type="ECO:0000256" key="1">
    <source>
        <dbReference type="SAM" id="Phobius"/>
    </source>
</evidence>
<dbReference type="AlphaFoldDB" id="A0A9D4ZPL4"/>
<sequence>MSVPIELASVRLLLIADLLLLLFCSCYVDESNSSFDISDVDAYVVGSPKEADSAAGARDLAEDVQPLIADNVVYLGRRLQGWRCQYRTHEYYIERGPEQSWHRKLGSDRLLVVYECRPLSSNDGEAGLHNMRREEEEYNDDNMEEAAGGLGELYAPEEIVAAAGRGPVLMCAFLRRHPAFFLHLAVAFLLFALLAALLYFILDNQP</sequence>
<accession>A0A9D4ZPL4</accession>
<feature type="chain" id="PRO_5039225636" evidence="2">
    <location>
        <begin position="29"/>
        <end position="206"/>
    </location>
</feature>
<name>A0A9D4ZPL4_ADICA</name>
<keyword evidence="4" id="KW-1185">Reference proteome</keyword>
<dbReference type="EMBL" id="JABFUD020000004">
    <property type="protein sequence ID" value="KAI5080470.1"/>
    <property type="molecule type" value="Genomic_DNA"/>
</dbReference>
<proteinExistence type="predicted"/>
<protein>
    <submittedName>
        <fullName evidence="3">Uncharacterized protein</fullName>
    </submittedName>
</protein>
<reference evidence="3" key="1">
    <citation type="submission" date="2021-01" db="EMBL/GenBank/DDBJ databases">
        <title>Adiantum capillus-veneris genome.</title>
        <authorList>
            <person name="Fang Y."/>
            <person name="Liao Q."/>
        </authorList>
    </citation>
    <scope>NUCLEOTIDE SEQUENCE</scope>
    <source>
        <strain evidence="3">H3</strain>
        <tissue evidence="3">Leaf</tissue>
    </source>
</reference>
<comment type="caution">
    <text evidence="3">The sequence shown here is derived from an EMBL/GenBank/DDBJ whole genome shotgun (WGS) entry which is preliminary data.</text>
</comment>
<organism evidence="3 4">
    <name type="scientific">Adiantum capillus-veneris</name>
    <name type="common">Maidenhair fern</name>
    <dbReference type="NCBI Taxonomy" id="13818"/>
    <lineage>
        <taxon>Eukaryota</taxon>
        <taxon>Viridiplantae</taxon>
        <taxon>Streptophyta</taxon>
        <taxon>Embryophyta</taxon>
        <taxon>Tracheophyta</taxon>
        <taxon>Polypodiopsida</taxon>
        <taxon>Polypodiidae</taxon>
        <taxon>Polypodiales</taxon>
        <taxon>Pteridineae</taxon>
        <taxon>Pteridaceae</taxon>
        <taxon>Vittarioideae</taxon>
        <taxon>Adiantum</taxon>
    </lineage>
</organism>